<dbReference type="AlphaFoldDB" id="A0A8X6YJC5"/>
<keyword evidence="2" id="KW-1185">Reference proteome</keyword>
<proteinExistence type="predicted"/>
<reference evidence="1" key="1">
    <citation type="submission" date="2020-08" db="EMBL/GenBank/DDBJ databases">
        <title>Multicomponent nature underlies the extraordinary mechanical properties of spider dragline silk.</title>
        <authorList>
            <person name="Kono N."/>
            <person name="Nakamura H."/>
            <person name="Mori M."/>
            <person name="Yoshida Y."/>
            <person name="Ohtoshi R."/>
            <person name="Malay A.D."/>
            <person name="Moran D.A.P."/>
            <person name="Tomita M."/>
            <person name="Numata K."/>
            <person name="Arakawa K."/>
        </authorList>
    </citation>
    <scope>NUCLEOTIDE SEQUENCE</scope>
</reference>
<evidence type="ECO:0000313" key="1">
    <source>
        <dbReference type="EMBL" id="GFY71940.1"/>
    </source>
</evidence>
<gene>
    <name evidence="1" type="ORF">TNIN_425971</name>
</gene>
<accession>A0A8X6YJC5</accession>
<dbReference type="OrthoDB" id="6428043at2759"/>
<name>A0A8X6YJC5_9ARAC</name>
<dbReference type="Proteomes" id="UP000886998">
    <property type="component" value="Unassembled WGS sequence"/>
</dbReference>
<dbReference type="EMBL" id="BMAV01019173">
    <property type="protein sequence ID" value="GFY71940.1"/>
    <property type="molecule type" value="Genomic_DNA"/>
</dbReference>
<evidence type="ECO:0000313" key="2">
    <source>
        <dbReference type="Proteomes" id="UP000886998"/>
    </source>
</evidence>
<protein>
    <submittedName>
        <fullName evidence="1">Uncharacterized protein</fullName>
    </submittedName>
</protein>
<comment type="caution">
    <text evidence="1">The sequence shown here is derived from an EMBL/GenBank/DDBJ whole genome shotgun (WGS) entry which is preliminary data.</text>
</comment>
<organism evidence="1 2">
    <name type="scientific">Trichonephila inaurata madagascariensis</name>
    <dbReference type="NCBI Taxonomy" id="2747483"/>
    <lineage>
        <taxon>Eukaryota</taxon>
        <taxon>Metazoa</taxon>
        <taxon>Ecdysozoa</taxon>
        <taxon>Arthropoda</taxon>
        <taxon>Chelicerata</taxon>
        <taxon>Arachnida</taxon>
        <taxon>Araneae</taxon>
        <taxon>Araneomorphae</taxon>
        <taxon>Entelegynae</taxon>
        <taxon>Araneoidea</taxon>
        <taxon>Nephilidae</taxon>
        <taxon>Trichonephila</taxon>
        <taxon>Trichonephila inaurata</taxon>
    </lineage>
</organism>
<sequence length="110" mass="12539">MIALPTEVDELTDEGFDDTETLDPSVRDVARSIEISVPYENHDDHRKIYQTKVKNEVAQNQDQIHARKMWSLCGNIGYYYNFDLYCGKEVVNATSTVVLSKEPLGTQVVK</sequence>